<dbReference type="Gene3D" id="1.10.238.160">
    <property type="match status" value="1"/>
</dbReference>
<dbReference type="Proteomes" id="UP000525987">
    <property type="component" value="Unassembled WGS sequence"/>
</dbReference>
<sequence>MTSQTNQAWLNANQVADRYGVGVATIWRWSKARTEFPKPKKLGDNCTRWNLADLEAWESSREEVA</sequence>
<dbReference type="InterPro" id="IPR009061">
    <property type="entry name" value="DNA-bd_dom_put_sf"/>
</dbReference>
<dbReference type="EMBL" id="JACHXM010000003">
    <property type="protein sequence ID" value="MBB3140228.1"/>
    <property type="molecule type" value="Genomic_DNA"/>
</dbReference>
<keyword evidence="3" id="KW-1185">Reference proteome</keyword>
<evidence type="ECO:0000313" key="2">
    <source>
        <dbReference type="EMBL" id="MBB3140228.1"/>
    </source>
</evidence>
<dbReference type="SUPFAM" id="SSF46955">
    <property type="entry name" value="Putative DNA-binding domain"/>
    <property type="match status" value="1"/>
</dbReference>
<evidence type="ECO:0000259" key="1">
    <source>
        <dbReference type="Pfam" id="PF12728"/>
    </source>
</evidence>
<protein>
    <submittedName>
        <fullName evidence="2">Putative DNA-binding transcriptional regulator AlpA</fullName>
    </submittedName>
</protein>
<evidence type="ECO:0000313" key="3">
    <source>
        <dbReference type="Proteomes" id="UP000525987"/>
    </source>
</evidence>
<dbReference type="Pfam" id="PF12728">
    <property type="entry name" value="HTH_17"/>
    <property type="match status" value="1"/>
</dbReference>
<comment type="caution">
    <text evidence="2">The sequence shown here is derived from an EMBL/GenBank/DDBJ whole genome shotgun (WGS) entry which is preliminary data.</text>
</comment>
<organism evidence="2 3">
    <name type="scientific">Halomonas organivorans</name>
    <dbReference type="NCBI Taxonomy" id="257772"/>
    <lineage>
        <taxon>Bacteria</taxon>
        <taxon>Pseudomonadati</taxon>
        <taxon>Pseudomonadota</taxon>
        <taxon>Gammaproteobacteria</taxon>
        <taxon>Oceanospirillales</taxon>
        <taxon>Halomonadaceae</taxon>
        <taxon>Halomonas</taxon>
    </lineage>
</organism>
<dbReference type="AlphaFoldDB" id="A0A7W5BX04"/>
<accession>A0A7W5BX04</accession>
<keyword evidence="2" id="KW-0238">DNA-binding</keyword>
<reference evidence="2 3" key="1">
    <citation type="submission" date="2020-08" db="EMBL/GenBank/DDBJ databases">
        <title>Genomic Encyclopedia of Type Strains, Phase III (KMG-III): the genomes of soil and plant-associated and newly described type strains.</title>
        <authorList>
            <person name="Whitman W."/>
        </authorList>
    </citation>
    <scope>NUCLEOTIDE SEQUENCE [LARGE SCALE GENOMIC DNA]</scope>
    <source>
        <strain evidence="2 3">CECT 5995</strain>
    </source>
</reference>
<dbReference type="InterPro" id="IPR041657">
    <property type="entry name" value="HTH_17"/>
</dbReference>
<gene>
    <name evidence="2" type="ORF">FHR96_001080</name>
</gene>
<proteinExistence type="predicted"/>
<name>A0A7W5BX04_9GAMM</name>
<feature type="domain" description="Helix-turn-helix" evidence="1">
    <location>
        <begin position="9"/>
        <end position="58"/>
    </location>
</feature>
<dbReference type="GO" id="GO:0003677">
    <property type="term" value="F:DNA binding"/>
    <property type="evidence" value="ECO:0007669"/>
    <property type="project" value="UniProtKB-KW"/>
</dbReference>